<dbReference type="GeneID" id="64604375"/>
<organism evidence="2 3">
    <name type="scientific">Suillus plorans</name>
    <dbReference type="NCBI Taxonomy" id="116603"/>
    <lineage>
        <taxon>Eukaryota</taxon>
        <taxon>Fungi</taxon>
        <taxon>Dikarya</taxon>
        <taxon>Basidiomycota</taxon>
        <taxon>Agaricomycotina</taxon>
        <taxon>Agaricomycetes</taxon>
        <taxon>Agaricomycetidae</taxon>
        <taxon>Boletales</taxon>
        <taxon>Suillineae</taxon>
        <taxon>Suillaceae</taxon>
        <taxon>Suillus</taxon>
    </lineage>
</organism>
<keyword evidence="1" id="KW-1133">Transmembrane helix</keyword>
<comment type="caution">
    <text evidence="2">The sequence shown here is derived from an EMBL/GenBank/DDBJ whole genome shotgun (WGS) entry which is preliminary data.</text>
</comment>
<keyword evidence="1" id="KW-0812">Transmembrane</keyword>
<dbReference type="Proteomes" id="UP000719766">
    <property type="component" value="Unassembled WGS sequence"/>
</dbReference>
<dbReference type="AlphaFoldDB" id="A0A9P7AQ62"/>
<dbReference type="RefSeq" id="XP_041160393.1">
    <property type="nucleotide sequence ID" value="XM_041310611.1"/>
</dbReference>
<evidence type="ECO:0000256" key="1">
    <source>
        <dbReference type="SAM" id="Phobius"/>
    </source>
</evidence>
<reference evidence="2" key="1">
    <citation type="journal article" date="2020" name="New Phytol.">
        <title>Comparative genomics reveals dynamic genome evolution in host specialist ectomycorrhizal fungi.</title>
        <authorList>
            <person name="Lofgren L.A."/>
            <person name="Nguyen N.H."/>
            <person name="Vilgalys R."/>
            <person name="Ruytinx J."/>
            <person name="Liao H.L."/>
            <person name="Branco S."/>
            <person name="Kuo A."/>
            <person name="LaButti K."/>
            <person name="Lipzen A."/>
            <person name="Andreopoulos W."/>
            <person name="Pangilinan J."/>
            <person name="Riley R."/>
            <person name="Hundley H."/>
            <person name="Na H."/>
            <person name="Barry K."/>
            <person name="Grigoriev I.V."/>
            <person name="Stajich J.E."/>
            <person name="Kennedy P.G."/>
        </authorList>
    </citation>
    <scope>NUCLEOTIDE SEQUENCE</scope>
    <source>
        <strain evidence="2">S12</strain>
    </source>
</reference>
<accession>A0A9P7AQ62</accession>
<keyword evidence="3" id="KW-1185">Reference proteome</keyword>
<proteinExistence type="predicted"/>
<feature type="transmembrane region" description="Helical" evidence="1">
    <location>
        <begin position="48"/>
        <end position="67"/>
    </location>
</feature>
<name>A0A9P7AQ62_9AGAM</name>
<sequence length="114" mass="12959">MYTVTPNPFIYNGLIVIIIILLHSVLWVTYDRSRISIMDIVQYHTPTVFSLLILTLFLASSIVFISITRDVSGLRKITVKQSRCSRSTVLIFIPVTCLLRGDAECRLIPSSNWV</sequence>
<protein>
    <submittedName>
        <fullName evidence="2">Uncharacterized protein</fullName>
    </submittedName>
</protein>
<gene>
    <name evidence="2" type="ORF">HD556DRAFT_442507</name>
</gene>
<dbReference type="EMBL" id="JABBWE010000027">
    <property type="protein sequence ID" value="KAG1794165.1"/>
    <property type="molecule type" value="Genomic_DNA"/>
</dbReference>
<feature type="transmembrane region" description="Helical" evidence="1">
    <location>
        <begin position="9"/>
        <end position="28"/>
    </location>
</feature>
<keyword evidence="1" id="KW-0472">Membrane</keyword>
<evidence type="ECO:0000313" key="2">
    <source>
        <dbReference type="EMBL" id="KAG1794165.1"/>
    </source>
</evidence>
<evidence type="ECO:0000313" key="3">
    <source>
        <dbReference type="Proteomes" id="UP000719766"/>
    </source>
</evidence>